<dbReference type="PANTHER" id="PTHR43031">
    <property type="entry name" value="FAD-DEPENDENT OXIDOREDUCTASE"/>
    <property type="match status" value="1"/>
</dbReference>
<dbReference type="GO" id="GO:0016740">
    <property type="term" value="F:transferase activity"/>
    <property type="evidence" value="ECO:0007669"/>
    <property type="project" value="UniProtKB-KW"/>
</dbReference>
<dbReference type="RefSeq" id="WP_073389579.1">
    <property type="nucleotide sequence ID" value="NZ_FQVU01000002.1"/>
</dbReference>
<evidence type="ECO:0000259" key="1">
    <source>
        <dbReference type="PROSITE" id="PS50206"/>
    </source>
</evidence>
<dbReference type="InterPro" id="IPR050229">
    <property type="entry name" value="GlpE_sulfurtransferase"/>
</dbReference>
<dbReference type="SUPFAM" id="SSF52821">
    <property type="entry name" value="Rhodanese/Cell cycle control phosphatase"/>
    <property type="match status" value="1"/>
</dbReference>
<dbReference type="SMART" id="SM00450">
    <property type="entry name" value="RHOD"/>
    <property type="match status" value="1"/>
</dbReference>
<dbReference type="InterPro" id="IPR001763">
    <property type="entry name" value="Rhodanese-like_dom"/>
</dbReference>
<dbReference type="Pfam" id="PF00581">
    <property type="entry name" value="Rhodanese"/>
    <property type="match status" value="1"/>
</dbReference>
<dbReference type="PANTHER" id="PTHR43031:SF1">
    <property type="entry name" value="PYRIDINE NUCLEOTIDE-DISULPHIDE OXIDOREDUCTASE"/>
    <property type="match status" value="1"/>
</dbReference>
<dbReference type="STRING" id="1206085.SAMN05443575_1717"/>
<dbReference type="AlphaFoldDB" id="A0A1M5I1A2"/>
<dbReference type="Proteomes" id="UP000186132">
    <property type="component" value="Unassembled WGS sequence"/>
</dbReference>
<dbReference type="InterPro" id="IPR036873">
    <property type="entry name" value="Rhodanese-like_dom_sf"/>
</dbReference>
<gene>
    <name evidence="2" type="ORF">SAMN05443575_1717</name>
</gene>
<evidence type="ECO:0000313" key="2">
    <source>
        <dbReference type="EMBL" id="SHG22025.1"/>
    </source>
</evidence>
<name>A0A1M5I1A2_9ACTN</name>
<keyword evidence="2" id="KW-0808">Transferase</keyword>
<dbReference type="Gene3D" id="3.40.250.10">
    <property type="entry name" value="Rhodanese-like domain"/>
    <property type="match status" value="1"/>
</dbReference>
<feature type="domain" description="Rhodanese" evidence="1">
    <location>
        <begin position="13"/>
        <end position="104"/>
    </location>
</feature>
<sequence length="113" mass="11977">MPSDVPSVRVPDLPADAVVLDVREDAEWSAGHIDGALHVPMNQVPQRLNYDPGPLTPDARIVVVCKVGGRSAQVTAWLRHQGYDAVNLEGGMLAWDAAGRPMTAEGPSAPMVA</sequence>
<protein>
    <submittedName>
        <fullName evidence="2">Rhodanese-related sulfurtransferase</fullName>
    </submittedName>
</protein>
<proteinExistence type="predicted"/>
<organism evidence="2 3">
    <name type="scientific">Jatrophihabitans endophyticus</name>
    <dbReference type="NCBI Taxonomy" id="1206085"/>
    <lineage>
        <taxon>Bacteria</taxon>
        <taxon>Bacillati</taxon>
        <taxon>Actinomycetota</taxon>
        <taxon>Actinomycetes</taxon>
        <taxon>Jatrophihabitantales</taxon>
        <taxon>Jatrophihabitantaceae</taxon>
        <taxon>Jatrophihabitans</taxon>
    </lineage>
</organism>
<reference evidence="3" key="1">
    <citation type="submission" date="2016-11" db="EMBL/GenBank/DDBJ databases">
        <authorList>
            <person name="Varghese N."/>
            <person name="Submissions S."/>
        </authorList>
    </citation>
    <scope>NUCLEOTIDE SEQUENCE [LARGE SCALE GENOMIC DNA]</scope>
    <source>
        <strain evidence="3">DSM 45627</strain>
    </source>
</reference>
<accession>A0A1M5I1A2</accession>
<keyword evidence="3" id="KW-1185">Reference proteome</keyword>
<dbReference type="PROSITE" id="PS50206">
    <property type="entry name" value="RHODANESE_3"/>
    <property type="match status" value="1"/>
</dbReference>
<dbReference type="CDD" id="cd00158">
    <property type="entry name" value="RHOD"/>
    <property type="match status" value="1"/>
</dbReference>
<dbReference type="EMBL" id="FQVU01000002">
    <property type="protein sequence ID" value="SHG22025.1"/>
    <property type="molecule type" value="Genomic_DNA"/>
</dbReference>
<evidence type="ECO:0000313" key="3">
    <source>
        <dbReference type="Proteomes" id="UP000186132"/>
    </source>
</evidence>